<name>A0AAN6N2F5_9PEZI</name>
<evidence type="ECO:0000313" key="4">
    <source>
        <dbReference type="Proteomes" id="UP001303473"/>
    </source>
</evidence>
<comment type="caution">
    <text evidence="3">The sequence shown here is derived from an EMBL/GenBank/DDBJ whole genome shotgun (WGS) entry which is preliminary data.</text>
</comment>
<reference evidence="4" key="1">
    <citation type="journal article" date="2023" name="Mol. Phylogenet. Evol.">
        <title>Genome-scale phylogeny and comparative genomics of the fungal order Sordariales.</title>
        <authorList>
            <person name="Hensen N."/>
            <person name="Bonometti L."/>
            <person name="Westerberg I."/>
            <person name="Brannstrom I.O."/>
            <person name="Guillou S."/>
            <person name="Cros-Aarteil S."/>
            <person name="Calhoun S."/>
            <person name="Haridas S."/>
            <person name="Kuo A."/>
            <person name="Mondo S."/>
            <person name="Pangilinan J."/>
            <person name="Riley R."/>
            <person name="LaButti K."/>
            <person name="Andreopoulos B."/>
            <person name="Lipzen A."/>
            <person name="Chen C."/>
            <person name="Yan M."/>
            <person name="Daum C."/>
            <person name="Ng V."/>
            <person name="Clum A."/>
            <person name="Steindorff A."/>
            <person name="Ohm R.A."/>
            <person name="Martin F."/>
            <person name="Silar P."/>
            <person name="Natvig D.O."/>
            <person name="Lalanne C."/>
            <person name="Gautier V."/>
            <person name="Ament-Velasquez S.L."/>
            <person name="Kruys A."/>
            <person name="Hutchinson M.I."/>
            <person name="Powell A.J."/>
            <person name="Barry K."/>
            <person name="Miller A.N."/>
            <person name="Grigoriev I.V."/>
            <person name="Debuchy R."/>
            <person name="Gladieux P."/>
            <person name="Hiltunen Thoren M."/>
            <person name="Johannesson H."/>
        </authorList>
    </citation>
    <scope>NUCLEOTIDE SEQUENCE [LARGE SCALE GENOMIC DNA]</scope>
    <source>
        <strain evidence="4">CBS 340.73</strain>
    </source>
</reference>
<organism evidence="3 4">
    <name type="scientific">Diplogelasinospora grovesii</name>
    <dbReference type="NCBI Taxonomy" id="303347"/>
    <lineage>
        <taxon>Eukaryota</taxon>
        <taxon>Fungi</taxon>
        <taxon>Dikarya</taxon>
        <taxon>Ascomycota</taxon>
        <taxon>Pezizomycotina</taxon>
        <taxon>Sordariomycetes</taxon>
        <taxon>Sordariomycetidae</taxon>
        <taxon>Sordariales</taxon>
        <taxon>Diplogelasinosporaceae</taxon>
        <taxon>Diplogelasinospora</taxon>
    </lineage>
</organism>
<feature type="domain" description="Nephrocystin 3-like N-terminal" evidence="2">
    <location>
        <begin position="2"/>
        <end position="62"/>
    </location>
</feature>
<dbReference type="InterPro" id="IPR056884">
    <property type="entry name" value="NPHP3-like_N"/>
</dbReference>
<dbReference type="AlphaFoldDB" id="A0AAN6N2F5"/>
<dbReference type="Proteomes" id="UP001303473">
    <property type="component" value="Unassembled WGS sequence"/>
</dbReference>
<dbReference type="Pfam" id="PF24883">
    <property type="entry name" value="NPHP3_N"/>
    <property type="match status" value="1"/>
</dbReference>
<evidence type="ECO:0000256" key="1">
    <source>
        <dbReference type="ARBA" id="ARBA00022737"/>
    </source>
</evidence>
<protein>
    <submittedName>
        <fullName evidence="3">Vegetative incompatibility protein HET-E-1</fullName>
    </submittedName>
</protein>
<evidence type="ECO:0000259" key="2">
    <source>
        <dbReference type="Pfam" id="PF24883"/>
    </source>
</evidence>
<keyword evidence="1" id="KW-0677">Repeat</keyword>
<accession>A0AAN6N2F5</accession>
<keyword evidence="4" id="KW-1185">Reference proteome</keyword>
<gene>
    <name evidence="3" type="ORF">QBC46DRAFT_415932</name>
</gene>
<dbReference type="EMBL" id="MU853851">
    <property type="protein sequence ID" value="KAK3937545.1"/>
    <property type="molecule type" value="Genomic_DNA"/>
</dbReference>
<proteinExistence type="predicted"/>
<sequence length="66" mass="7539">MLLYGIIDELKKFINNTNLLAFFFCQATDSRINSAIAVLRGLIYLLAEQQPSLLTHIRKKYDYAGS</sequence>
<evidence type="ECO:0000313" key="3">
    <source>
        <dbReference type="EMBL" id="KAK3937545.1"/>
    </source>
</evidence>